<feature type="transmembrane region" description="Helical" evidence="12">
    <location>
        <begin position="703"/>
        <end position="726"/>
    </location>
</feature>
<dbReference type="SMART" id="SM00918">
    <property type="entry name" value="Lig_chan-Glu_bd"/>
    <property type="match status" value="3"/>
</dbReference>
<dbReference type="SUPFAM" id="SSF53850">
    <property type="entry name" value="Periplasmic binding protein-like II"/>
    <property type="match status" value="4"/>
</dbReference>
<feature type="transmembrane region" description="Helical" evidence="12">
    <location>
        <begin position="1464"/>
        <end position="1487"/>
    </location>
</feature>
<feature type="transmembrane region" description="Helical" evidence="12">
    <location>
        <begin position="220"/>
        <end position="238"/>
    </location>
</feature>
<reference evidence="14 15" key="1">
    <citation type="journal article" date="2017" name="Curr. Biol.">
        <title>The Evolution of Venom by Co-option of Single-Copy Genes.</title>
        <authorList>
            <person name="Martinson E.O."/>
            <person name="Mrinalini"/>
            <person name="Kelkar Y.D."/>
            <person name="Chang C.H."/>
            <person name="Werren J.H."/>
        </authorList>
    </citation>
    <scope>NUCLEOTIDE SEQUENCE [LARGE SCALE GENOMIC DNA]</scope>
    <source>
        <strain evidence="14 15">Alberta</strain>
        <tissue evidence="14">Whole body</tissue>
    </source>
</reference>
<accession>A0A232EV89</accession>
<keyword evidence="11" id="KW-0407">Ion channel</keyword>
<dbReference type="STRING" id="543379.A0A232EV89"/>
<feature type="transmembrane region" description="Helical" evidence="12">
    <location>
        <begin position="282"/>
        <end position="305"/>
    </location>
</feature>
<evidence type="ECO:0000256" key="10">
    <source>
        <dbReference type="ARBA" id="ARBA00023286"/>
    </source>
</evidence>
<gene>
    <name evidence="14" type="ORF">TSAR_012494</name>
</gene>
<feature type="transmembrane region" description="Helical" evidence="12">
    <location>
        <begin position="1080"/>
        <end position="1098"/>
    </location>
</feature>
<dbReference type="EMBL" id="NNAY01002028">
    <property type="protein sequence ID" value="OXU22272.1"/>
    <property type="molecule type" value="Genomic_DNA"/>
</dbReference>
<evidence type="ECO:0000256" key="8">
    <source>
        <dbReference type="ARBA" id="ARBA00023170"/>
    </source>
</evidence>
<keyword evidence="8" id="KW-0675">Receptor</keyword>
<evidence type="ECO:0000256" key="1">
    <source>
        <dbReference type="ARBA" id="ARBA00004651"/>
    </source>
</evidence>
<evidence type="ECO:0000256" key="7">
    <source>
        <dbReference type="ARBA" id="ARBA00023136"/>
    </source>
</evidence>
<keyword evidence="3" id="KW-1003">Cell membrane</keyword>
<keyword evidence="9" id="KW-0325">Glycoprotein</keyword>
<dbReference type="Gene3D" id="1.10.287.70">
    <property type="match status" value="3"/>
</dbReference>
<feature type="transmembrane region" description="Helical" evidence="12">
    <location>
        <begin position="630"/>
        <end position="652"/>
    </location>
</feature>
<feature type="domain" description="Ionotropic glutamate receptor L-glutamate and glycine-binding" evidence="13">
    <location>
        <begin position="109"/>
        <end position="166"/>
    </location>
</feature>
<dbReference type="InterPro" id="IPR052192">
    <property type="entry name" value="Insect_Ionotropic_Sensory_Rcpt"/>
</dbReference>
<feature type="transmembrane region" description="Helical" evidence="12">
    <location>
        <begin position="664"/>
        <end position="683"/>
    </location>
</feature>
<dbReference type="Gene3D" id="3.40.190.10">
    <property type="entry name" value="Periplasmic binding protein-like II"/>
    <property type="match status" value="4"/>
</dbReference>
<evidence type="ECO:0000256" key="3">
    <source>
        <dbReference type="ARBA" id="ARBA00022475"/>
    </source>
</evidence>
<dbReference type="OrthoDB" id="8195814at2759"/>
<keyword evidence="4 12" id="KW-0812">Transmembrane</keyword>
<proteinExistence type="predicted"/>
<evidence type="ECO:0000256" key="6">
    <source>
        <dbReference type="ARBA" id="ARBA00023065"/>
    </source>
</evidence>
<feature type="transmembrane region" description="Helical" evidence="12">
    <location>
        <begin position="1535"/>
        <end position="1556"/>
    </location>
</feature>
<evidence type="ECO:0000313" key="14">
    <source>
        <dbReference type="EMBL" id="OXU22272.1"/>
    </source>
</evidence>
<dbReference type="Proteomes" id="UP000215335">
    <property type="component" value="Unassembled WGS sequence"/>
</dbReference>
<keyword evidence="5 12" id="KW-1133">Transmembrane helix</keyword>
<evidence type="ECO:0000256" key="2">
    <source>
        <dbReference type="ARBA" id="ARBA00022448"/>
    </source>
</evidence>
<dbReference type="GO" id="GO:0005886">
    <property type="term" value="C:plasma membrane"/>
    <property type="evidence" value="ECO:0007669"/>
    <property type="project" value="UniProtKB-SubCell"/>
</dbReference>
<feature type="transmembrane region" description="Helical" evidence="12">
    <location>
        <begin position="1105"/>
        <end position="1128"/>
    </location>
</feature>
<organism evidence="14 15">
    <name type="scientific">Trichomalopsis sarcophagae</name>
    <dbReference type="NCBI Taxonomy" id="543379"/>
    <lineage>
        <taxon>Eukaryota</taxon>
        <taxon>Metazoa</taxon>
        <taxon>Ecdysozoa</taxon>
        <taxon>Arthropoda</taxon>
        <taxon>Hexapoda</taxon>
        <taxon>Insecta</taxon>
        <taxon>Pterygota</taxon>
        <taxon>Neoptera</taxon>
        <taxon>Endopterygota</taxon>
        <taxon>Hymenoptera</taxon>
        <taxon>Apocrita</taxon>
        <taxon>Proctotrupomorpha</taxon>
        <taxon>Chalcidoidea</taxon>
        <taxon>Pteromalidae</taxon>
        <taxon>Pteromalinae</taxon>
        <taxon>Trichomalopsis</taxon>
    </lineage>
</organism>
<evidence type="ECO:0000256" key="4">
    <source>
        <dbReference type="ARBA" id="ARBA00022692"/>
    </source>
</evidence>
<comment type="caution">
    <text evidence="14">The sequence shown here is derived from an EMBL/GenBank/DDBJ whole genome shotgun (WGS) entry which is preliminary data.</text>
</comment>
<feature type="transmembrane region" description="Helical" evidence="12">
    <location>
        <begin position="1725"/>
        <end position="1752"/>
    </location>
</feature>
<feature type="domain" description="Ionotropic glutamate receptor L-glutamate and glycine-binding" evidence="13">
    <location>
        <begin position="925"/>
        <end position="992"/>
    </location>
</feature>
<comment type="subcellular location">
    <subcellularLocation>
        <location evidence="1">Cell membrane</location>
        <topology evidence="1">Multi-pass membrane protein</topology>
    </subcellularLocation>
</comment>
<dbReference type="PANTHER" id="PTHR42643:SF24">
    <property type="entry name" value="IONOTROPIC RECEPTOR 60A"/>
    <property type="match status" value="1"/>
</dbReference>
<keyword evidence="10" id="KW-1071">Ligand-gated ion channel</keyword>
<dbReference type="GO" id="GO:0015276">
    <property type="term" value="F:ligand-gated monoatomic ion channel activity"/>
    <property type="evidence" value="ECO:0007669"/>
    <property type="project" value="InterPro"/>
</dbReference>
<keyword evidence="2" id="KW-0813">Transport</keyword>
<evidence type="ECO:0000256" key="9">
    <source>
        <dbReference type="ARBA" id="ARBA00023180"/>
    </source>
</evidence>
<feature type="transmembrane region" description="Helical" evidence="12">
    <location>
        <begin position="1285"/>
        <end position="1305"/>
    </location>
</feature>
<dbReference type="PANTHER" id="PTHR42643">
    <property type="entry name" value="IONOTROPIC RECEPTOR 20A-RELATED"/>
    <property type="match status" value="1"/>
</dbReference>
<protein>
    <recommendedName>
        <fullName evidence="13">Ionotropic glutamate receptor L-glutamate and glycine-binding domain-containing protein</fullName>
    </recommendedName>
</protein>
<dbReference type="InterPro" id="IPR019594">
    <property type="entry name" value="Glu/Gly-bd"/>
</dbReference>
<evidence type="ECO:0000256" key="12">
    <source>
        <dbReference type="SAM" id="Phobius"/>
    </source>
</evidence>
<keyword evidence="6" id="KW-0406">Ion transport</keyword>
<evidence type="ECO:0000256" key="5">
    <source>
        <dbReference type="ARBA" id="ARBA00022989"/>
    </source>
</evidence>
<evidence type="ECO:0000256" key="11">
    <source>
        <dbReference type="ARBA" id="ARBA00023303"/>
    </source>
</evidence>
<evidence type="ECO:0000259" key="13">
    <source>
        <dbReference type="SMART" id="SM00918"/>
    </source>
</evidence>
<evidence type="ECO:0000313" key="15">
    <source>
        <dbReference type="Proteomes" id="UP000215335"/>
    </source>
</evidence>
<feature type="transmembrane region" description="Helical" evidence="12">
    <location>
        <begin position="465"/>
        <end position="482"/>
    </location>
</feature>
<keyword evidence="7 12" id="KW-0472">Membrane</keyword>
<keyword evidence="15" id="KW-1185">Reference proteome</keyword>
<name>A0A232EV89_9HYME</name>
<feature type="transmembrane region" description="Helical" evidence="12">
    <location>
        <begin position="1043"/>
        <end position="1060"/>
    </location>
</feature>
<feature type="domain" description="Ionotropic glutamate receptor L-glutamate and glycine-binding" evidence="13">
    <location>
        <begin position="530"/>
        <end position="588"/>
    </location>
</feature>
<sequence length="1761" mass="206659">MKNNRIAEGVTQNTLIINDKSDNAKKCSSRYEKCHCKMLLSLMLVFNAPEISNAIEGVIWNKGNERFIPIFSVSSFLSEKNEQTRMIRDLENHNFQRARITVAYYHERNIVSFNDNDTEISGVCGDLWTILSDYLNFTLVPVRLEDKRFGTKLKNGSFEGLLGMIEQNKALVIPRTGVFIDKLSLLDYTLPLWTVRYYLYIRPEWKHDETWMFHLFTVKLWFSILLSFSVLCIVGYLYEKYTNLKGIRVQHQTNFQDHLLYTVALASSRGGIPSHYYCKSKIVYITTTMFSWLILIAFSSNAIFLMMNKKYILPFTGLRSLIQKSKYEVIAFSGSMVHEAFDKLVSRYYKLTSDATRVSYTSSTFELYQKVCFSNSIKFAAFESEDLHKANGKYFCRLVHTEHSYFETWIASAVKRGFRYKRSFDNGILKLAETGILDGLKDRWMNWKLTENEDKPFQSIDISQVYMIFAILFVGISGVIWNKNNDTFLPIFSVKEFSLIQKNDLQNQLVEKHNFHRDRLHIAYFEEDNFFQYYDNDEKVTGICGDIWTLLSEYLNFTLVLRKSEIRSIGITNDYSGNESGLIGMLHKGESTIVIVPKLETYVAKFAAVDFTITLWRTQLYVHPHYQYKVMWMIDLLSWKIWCLLVFFYILFSSLSIYFRRYSLIENSCSIISSIADILFYSFGIFCNQGDLIFKYCEKNSKLLAYSISMLSWFVLVSYSSQILVLMTRTVFSPPFDSLETLYDTNYIILSEENSVLHIGFKMRFLPIYSPLINSNRILFLSSAKKINELVCHDDNAKYALLDSIHNKRDDIDCTLAPVGREYYKTSIVSGVTKGFKYKRAFDIGIIKLHECGIINALKTRWLESQVKQKRKHRSSLYAPVTINQVALKNFVPIFSINQFKLFHDKILNKSRQNEVHNFGGQELHFTYFDDPDYFEFYDNDTKATGISGDVWTILSRYLNFTMVLKKTYDRELGTKLRPDENFTGLLGMLERKEYTIIPKMEAYLARLEAVDFSFTFYKDQFFIKPSYQFNTFWMLDLFSWKIWYLIVIFYLLLSIIGILSHKLNAQNYPRDVIRSSIDYLFYSFGALCNQGDVLYLFQKKFQILSFSMSMFSWFLITSFSSQLIIYMTRTILIPPFDDFETLMDQSDYTILAEKHSIVYLGFMKNYRPIYTRINKAGRIKFYSYFKHMWNLACSENKQYAVLQSRYLKLDENLSCKLDPVGKEYFKTWIVGGIVKNFAYKRSINIGILRLHEYGIIKRLKTRWLELKHLPNTASYYSPITLDQVSLLFSMYLFGFFTSILVIIIEKIIYFRNGNNFVSVVDMAPFNMIQTEALKESYEKEKYNFNEQPIRLLFHEDSGIITAINNNSEVTGFLGEIWTFLAKHANFTLVIKNVPEKRIGIRPSFTSSYNGLLRYIEHAEADIIARIEVYQYWSDVVDFFLPLWNDRLFIQLSYKENLHWISDLFSYEVWTAIGAIHILFFVASVFTELCTVKYEKDKRSIVSYKDYTLYYHGIFTQRSYFLLHMQKSRRILNSSACLFSVLILNFYSAKILLVLLNRTRFQPFDGLDSLYKKSDYFVLSEKDSVVHLSYEFLQTYEDLAPNHELRNIIRSKRIMFCPTRQRMYRLGCTTEKNYALFESEHLKKNVEKYGCTFKALGKGYFHTYVAGGVRKNFTPYKRTIDLGNWLFSILKLFESGLLNALKHRLIGLNKSNSNDIFEPITFEKVYMIIVVFLMGIILSVIILFVELLVYFLTKKSKGGNC</sequence>